<dbReference type="Gene3D" id="3.20.20.70">
    <property type="entry name" value="Aldolase class I"/>
    <property type="match status" value="1"/>
</dbReference>
<dbReference type="EMBL" id="JBHSCR010000035">
    <property type="protein sequence ID" value="MFC4349667.1"/>
    <property type="molecule type" value="Genomic_DNA"/>
</dbReference>
<evidence type="ECO:0000259" key="1">
    <source>
        <dbReference type="Pfam" id="PF03102"/>
    </source>
</evidence>
<gene>
    <name evidence="3" type="ORF">ACFO5Q_17585</name>
</gene>
<evidence type="ECO:0000259" key="2">
    <source>
        <dbReference type="Pfam" id="PF08666"/>
    </source>
</evidence>
<reference evidence="4" key="1">
    <citation type="journal article" date="2019" name="Int. J. Syst. Evol. Microbiol.">
        <title>The Global Catalogue of Microorganisms (GCM) 10K type strain sequencing project: providing services to taxonomists for standard genome sequencing and annotation.</title>
        <authorList>
            <consortium name="The Broad Institute Genomics Platform"/>
            <consortium name="The Broad Institute Genome Sequencing Center for Infectious Disease"/>
            <person name="Wu L."/>
            <person name="Ma J."/>
        </authorList>
    </citation>
    <scope>NUCLEOTIDE SEQUENCE [LARGE SCALE GENOMIC DNA]</scope>
    <source>
        <strain evidence="4">CGMCC 1.15304</strain>
    </source>
</reference>
<proteinExistence type="predicted"/>
<dbReference type="PANTHER" id="PTHR42966">
    <property type="entry name" value="N-ACETYLNEURAMINATE SYNTHASE"/>
    <property type="match status" value="1"/>
</dbReference>
<dbReference type="Gene3D" id="3.90.1210.10">
    <property type="entry name" value="Antifreeze-like/N-acetylneuraminic acid synthase C-terminal domain"/>
    <property type="match status" value="1"/>
</dbReference>
<name>A0ABV8UEK7_9PROT</name>
<dbReference type="PANTHER" id="PTHR42966:SF1">
    <property type="entry name" value="SIALIC ACID SYNTHASE"/>
    <property type="match status" value="1"/>
</dbReference>
<feature type="domain" description="PseI/NeuA/B-like" evidence="1">
    <location>
        <begin position="39"/>
        <end position="272"/>
    </location>
</feature>
<dbReference type="CDD" id="cd11615">
    <property type="entry name" value="SAF_NeuB_like"/>
    <property type="match status" value="1"/>
</dbReference>
<dbReference type="Pfam" id="PF08666">
    <property type="entry name" value="SAF"/>
    <property type="match status" value="1"/>
</dbReference>
<dbReference type="Proteomes" id="UP001595776">
    <property type="component" value="Unassembled WGS sequence"/>
</dbReference>
<dbReference type="InterPro" id="IPR013132">
    <property type="entry name" value="PseI/NeuA/B-like_N"/>
</dbReference>
<comment type="caution">
    <text evidence="3">The sequence shown here is derived from an EMBL/GenBank/DDBJ whole genome shotgun (WGS) entry which is preliminary data.</text>
</comment>
<protein>
    <submittedName>
        <fullName evidence="3">N-acetylneuraminate synthase family protein</fullName>
    </submittedName>
</protein>
<dbReference type="InterPro" id="IPR057736">
    <property type="entry name" value="SAF_PseI/NeuA/NeuB"/>
</dbReference>
<dbReference type="RefSeq" id="WP_068144911.1">
    <property type="nucleotide sequence ID" value="NZ_JBHSCR010000035.1"/>
</dbReference>
<sequence length="350" mass="37958">MTNKIFSIGNIDMGEGLPCHLIAEIGLNHNGSVDLAKKMIDAAVLSGSSVVKFQKREPSALATAAFLDAPFPKCPAFGRTQRDVREKLELGLDEYIELKRYAESLGQIFCSSVFDLVSLEFLQKVDIDLIKIASHSLTNAPLLEAIADTGKPVMLSLGGTTWQERDKAVEILKDNQLMLFHCVSAYPTPDSQVKLDTIQTIKDRYGLPVGFSGHEAGTALSFAAAALGACAIERHFTLNRAMVGLDHTISLLPDEFASLAMDLKRLHQARGVAEPLQAGEFAARNNYHVSICSSRALKKGQTISDGDIVCKQPLTDAADFFTGMEVDAILGRTMVEDLPADTPIPRAQVK</sequence>
<dbReference type="InterPro" id="IPR013785">
    <property type="entry name" value="Aldolase_TIM"/>
</dbReference>
<dbReference type="Pfam" id="PF03102">
    <property type="entry name" value="NeuB"/>
    <property type="match status" value="1"/>
</dbReference>
<keyword evidence="4" id="KW-1185">Reference proteome</keyword>
<evidence type="ECO:0000313" key="3">
    <source>
        <dbReference type="EMBL" id="MFC4349667.1"/>
    </source>
</evidence>
<dbReference type="InterPro" id="IPR013974">
    <property type="entry name" value="SAF"/>
</dbReference>
<dbReference type="SUPFAM" id="SSF51569">
    <property type="entry name" value="Aldolase"/>
    <property type="match status" value="1"/>
</dbReference>
<dbReference type="InterPro" id="IPR051690">
    <property type="entry name" value="PseI-like"/>
</dbReference>
<evidence type="ECO:0000313" key="4">
    <source>
        <dbReference type="Proteomes" id="UP001595776"/>
    </source>
</evidence>
<feature type="domain" description="SAF" evidence="2">
    <location>
        <begin position="294"/>
        <end position="349"/>
    </location>
</feature>
<accession>A0ABV8UEK7</accession>
<organism evidence="3 4">
    <name type="scientific">Kordiimonas lipolytica</name>
    <dbReference type="NCBI Taxonomy" id="1662421"/>
    <lineage>
        <taxon>Bacteria</taxon>
        <taxon>Pseudomonadati</taxon>
        <taxon>Pseudomonadota</taxon>
        <taxon>Alphaproteobacteria</taxon>
        <taxon>Kordiimonadales</taxon>
        <taxon>Kordiimonadaceae</taxon>
        <taxon>Kordiimonas</taxon>
    </lineage>
</organism>